<dbReference type="OrthoDB" id="166803at2759"/>
<dbReference type="PANTHER" id="PTHR47549:SF2">
    <property type="entry name" value="GOLGI APPARATUS MEMBRANE PROTEIN TVP38"/>
    <property type="match status" value="1"/>
</dbReference>
<feature type="transmembrane region" description="Helical" evidence="11">
    <location>
        <begin position="392"/>
        <end position="413"/>
    </location>
</feature>
<feature type="compositionally biased region" description="Low complexity" evidence="10">
    <location>
        <begin position="1"/>
        <end position="12"/>
    </location>
</feature>
<dbReference type="GO" id="GO:0000139">
    <property type="term" value="C:Golgi membrane"/>
    <property type="evidence" value="ECO:0007669"/>
    <property type="project" value="UniProtKB-SubCell"/>
</dbReference>
<keyword evidence="7 11" id="KW-1133">Transmembrane helix</keyword>
<protein>
    <recommendedName>
        <fullName evidence="4">Golgi apparatus membrane protein TVP38</fullName>
    </recommendedName>
    <alternativeName>
        <fullName evidence="5">Golgi apparatus membrane protein tvp38</fullName>
    </alternativeName>
</protein>
<evidence type="ECO:0000256" key="2">
    <source>
        <dbReference type="ARBA" id="ARBA00004653"/>
    </source>
</evidence>
<evidence type="ECO:0000313" key="14">
    <source>
        <dbReference type="Proteomes" id="UP000030653"/>
    </source>
</evidence>
<evidence type="ECO:0000256" key="9">
    <source>
        <dbReference type="ARBA" id="ARBA00023136"/>
    </source>
</evidence>
<evidence type="ECO:0000256" key="5">
    <source>
        <dbReference type="ARBA" id="ARBA00020673"/>
    </source>
</evidence>
<evidence type="ECO:0000256" key="8">
    <source>
        <dbReference type="ARBA" id="ARBA00023034"/>
    </source>
</evidence>
<gene>
    <name evidence="13" type="ORF">DACRYDRAFT_102774</name>
</gene>
<feature type="compositionally biased region" description="Basic and acidic residues" evidence="10">
    <location>
        <begin position="78"/>
        <end position="91"/>
    </location>
</feature>
<feature type="compositionally biased region" description="Low complexity" evidence="10">
    <location>
        <begin position="674"/>
        <end position="688"/>
    </location>
</feature>
<evidence type="ECO:0000313" key="13">
    <source>
        <dbReference type="EMBL" id="EJT96704.1"/>
    </source>
</evidence>
<sequence>MITKSNTKSKTVSKTETEPETPRAESRRQRFPDKSDKAGNVYQILVCSRESLTKKLKMNEDMRRGQRSLITQLQFAGRNRENGRNKDETRTHARGRRRKKRDERAAEAGGKCDTSSNGPSIRYSRVTGRLRRMWTLFVGSLVPERRWSHIDIQQSTLSLSLSPTLTNPAHPSSLSLSSTLPLVRPLTDLTLPPAPGQPRDRLQVPPPRNSEKLSLQLLSPTSAAAADAVDLDEPLIDWAALRCWRTYCKWCHWPKYAVLFFLLATSVPVAIEHKPLVDLCRPWITSLGHMPAGWLIPIVILFIISFPPLFGHEIIAVLVGLVWGFGLGFAIVAVGTVLGEVGNFYAFRYLLSAKGHRAELTNLRYATLARIIRDGGFTIALVTRLSAVPGHLTTAVFSTCGMGIGTFVLAAALSMPKQMVTVYLGVVLLQSADGHMSPKNKALSAVVILVTVLVTIFAALWIYWKMSLAYPVVVGERRVAREERRLRGVGGGGAGAGELEKQLGLEKGLEKGLRLELTQVSPLEVRLPGEEESVLTASASVTASTVDLPVLDAVDAVVPLPSSLSPPLTSRFRSSPSPSPSPCPSPCPSPSPSPTANGQPQVQKSDIEPTTSGLLSLIRRFRRSTRGQGGREQEEGRAGLGLGREMEGVAGSDLVLPLSMSAVGAGTGTGGLAGPVLGRQQQQQQQQQGEGEGR</sequence>
<feature type="compositionally biased region" description="Basic residues" evidence="10">
    <location>
        <begin position="92"/>
        <end position="101"/>
    </location>
</feature>
<evidence type="ECO:0000256" key="4">
    <source>
        <dbReference type="ARBA" id="ARBA00013533"/>
    </source>
</evidence>
<name>M5FQ40_DACPD</name>
<feature type="transmembrane region" description="Helical" evidence="11">
    <location>
        <begin position="442"/>
        <end position="464"/>
    </location>
</feature>
<dbReference type="Proteomes" id="UP000030653">
    <property type="component" value="Unassembled WGS sequence"/>
</dbReference>
<feature type="region of interest" description="Disordered" evidence="10">
    <location>
        <begin position="661"/>
        <end position="694"/>
    </location>
</feature>
<evidence type="ECO:0000256" key="11">
    <source>
        <dbReference type="SAM" id="Phobius"/>
    </source>
</evidence>
<feature type="transmembrane region" description="Helical" evidence="11">
    <location>
        <begin position="317"/>
        <end position="338"/>
    </location>
</feature>
<feature type="region of interest" description="Disordered" evidence="10">
    <location>
        <begin position="73"/>
        <end position="122"/>
    </location>
</feature>
<comment type="function">
    <text evidence="1">Golgi membrane protein involved in vesicular trafficking and spindle migration.</text>
</comment>
<feature type="domain" description="VTT" evidence="12">
    <location>
        <begin position="312"/>
        <end position="425"/>
    </location>
</feature>
<keyword evidence="8" id="KW-0333">Golgi apparatus</keyword>
<organism evidence="13 14">
    <name type="scientific">Dacryopinax primogenitus (strain DJM 731)</name>
    <name type="common">Brown rot fungus</name>
    <dbReference type="NCBI Taxonomy" id="1858805"/>
    <lineage>
        <taxon>Eukaryota</taxon>
        <taxon>Fungi</taxon>
        <taxon>Dikarya</taxon>
        <taxon>Basidiomycota</taxon>
        <taxon>Agaricomycotina</taxon>
        <taxon>Dacrymycetes</taxon>
        <taxon>Dacrymycetales</taxon>
        <taxon>Dacrymycetaceae</taxon>
        <taxon>Dacryopinax</taxon>
    </lineage>
</organism>
<dbReference type="AlphaFoldDB" id="M5FQ40"/>
<evidence type="ECO:0000256" key="1">
    <source>
        <dbReference type="ARBA" id="ARBA00002978"/>
    </source>
</evidence>
<dbReference type="HOGENOM" id="CLU_396904_0_0_1"/>
<dbReference type="GeneID" id="63682729"/>
<feature type="compositionally biased region" description="Low complexity" evidence="10">
    <location>
        <begin position="562"/>
        <end position="576"/>
    </location>
</feature>
<feature type="region of interest" description="Disordered" evidence="10">
    <location>
        <begin position="187"/>
        <end position="208"/>
    </location>
</feature>
<keyword evidence="9 11" id="KW-0472">Membrane</keyword>
<dbReference type="InterPro" id="IPR051076">
    <property type="entry name" value="Golgi_membrane_TVP38/TMEM64"/>
</dbReference>
<keyword evidence="14" id="KW-1185">Reference proteome</keyword>
<dbReference type="RefSeq" id="XP_040623602.1">
    <property type="nucleotide sequence ID" value="XM_040767667.1"/>
</dbReference>
<feature type="region of interest" description="Disordered" evidence="10">
    <location>
        <begin position="1"/>
        <end position="36"/>
    </location>
</feature>
<dbReference type="PANTHER" id="PTHR47549">
    <property type="entry name" value="GOLGI APPARATUS MEMBRANE PROTEIN TVP38-RELATED"/>
    <property type="match status" value="1"/>
</dbReference>
<evidence type="ECO:0000256" key="7">
    <source>
        <dbReference type="ARBA" id="ARBA00022989"/>
    </source>
</evidence>
<evidence type="ECO:0000259" key="12">
    <source>
        <dbReference type="Pfam" id="PF09335"/>
    </source>
</evidence>
<dbReference type="Pfam" id="PF09335">
    <property type="entry name" value="VTT_dom"/>
    <property type="match status" value="1"/>
</dbReference>
<feature type="compositionally biased region" description="Basic and acidic residues" evidence="10">
    <location>
        <begin position="13"/>
        <end position="36"/>
    </location>
</feature>
<reference evidence="13 14" key="1">
    <citation type="journal article" date="2012" name="Science">
        <title>The Paleozoic origin of enzymatic lignin decomposition reconstructed from 31 fungal genomes.</title>
        <authorList>
            <person name="Floudas D."/>
            <person name="Binder M."/>
            <person name="Riley R."/>
            <person name="Barry K."/>
            <person name="Blanchette R.A."/>
            <person name="Henrissat B."/>
            <person name="Martinez A.T."/>
            <person name="Otillar R."/>
            <person name="Spatafora J.W."/>
            <person name="Yadav J.S."/>
            <person name="Aerts A."/>
            <person name="Benoit I."/>
            <person name="Boyd A."/>
            <person name="Carlson A."/>
            <person name="Copeland A."/>
            <person name="Coutinho P.M."/>
            <person name="de Vries R.P."/>
            <person name="Ferreira P."/>
            <person name="Findley K."/>
            <person name="Foster B."/>
            <person name="Gaskell J."/>
            <person name="Glotzer D."/>
            <person name="Gorecki P."/>
            <person name="Heitman J."/>
            <person name="Hesse C."/>
            <person name="Hori C."/>
            <person name="Igarashi K."/>
            <person name="Jurgens J.A."/>
            <person name="Kallen N."/>
            <person name="Kersten P."/>
            <person name="Kohler A."/>
            <person name="Kuees U."/>
            <person name="Kumar T.K.A."/>
            <person name="Kuo A."/>
            <person name="LaButti K."/>
            <person name="Larrondo L.F."/>
            <person name="Lindquist E."/>
            <person name="Ling A."/>
            <person name="Lombard V."/>
            <person name="Lucas S."/>
            <person name="Lundell T."/>
            <person name="Martin R."/>
            <person name="McLaughlin D.J."/>
            <person name="Morgenstern I."/>
            <person name="Morin E."/>
            <person name="Murat C."/>
            <person name="Nagy L.G."/>
            <person name="Nolan M."/>
            <person name="Ohm R.A."/>
            <person name="Patyshakuliyeva A."/>
            <person name="Rokas A."/>
            <person name="Ruiz-Duenas F.J."/>
            <person name="Sabat G."/>
            <person name="Salamov A."/>
            <person name="Samejima M."/>
            <person name="Schmutz J."/>
            <person name="Slot J.C."/>
            <person name="St John F."/>
            <person name="Stenlid J."/>
            <person name="Sun H."/>
            <person name="Sun S."/>
            <person name="Syed K."/>
            <person name="Tsang A."/>
            <person name="Wiebenga A."/>
            <person name="Young D."/>
            <person name="Pisabarro A."/>
            <person name="Eastwood D.C."/>
            <person name="Martin F."/>
            <person name="Cullen D."/>
            <person name="Grigoriev I.V."/>
            <person name="Hibbett D.S."/>
        </authorList>
    </citation>
    <scope>NUCLEOTIDE SEQUENCE [LARGE SCALE GENOMIC DNA]</scope>
    <source>
        <strain evidence="13 14">DJM-731 SS1</strain>
    </source>
</reference>
<dbReference type="InterPro" id="IPR032816">
    <property type="entry name" value="VTT_dom"/>
</dbReference>
<accession>M5FQ40</accession>
<feature type="transmembrane region" description="Helical" evidence="11">
    <location>
        <begin position="253"/>
        <end position="271"/>
    </location>
</feature>
<keyword evidence="6 11" id="KW-0812">Transmembrane</keyword>
<dbReference type="STRING" id="1858805.M5FQ40"/>
<feature type="transmembrane region" description="Helical" evidence="11">
    <location>
        <begin position="291"/>
        <end position="310"/>
    </location>
</feature>
<evidence type="ECO:0000256" key="10">
    <source>
        <dbReference type="SAM" id="MobiDB-lite"/>
    </source>
</evidence>
<comment type="subcellular location">
    <subcellularLocation>
        <location evidence="2">Golgi apparatus membrane</location>
        <topology evidence="2">Multi-pass membrane protein</topology>
    </subcellularLocation>
</comment>
<evidence type="ECO:0000256" key="3">
    <source>
        <dbReference type="ARBA" id="ARBA00008640"/>
    </source>
</evidence>
<feature type="compositionally biased region" description="Pro residues" evidence="10">
    <location>
        <begin position="577"/>
        <end position="593"/>
    </location>
</feature>
<comment type="similarity">
    <text evidence="3">Belongs to the TVP38/TMEM64 family.</text>
</comment>
<feature type="compositionally biased region" description="Polar residues" evidence="10">
    <location>
        <begin position="596"/>
        <end position="614"/>
    </location>
</feature>
<evidence type="ECO:0000256" key="6">
    <source>
        <dbReference type="ARBA" id="ARBA00022692"/>
    </source>
</evidence>
<proteinExistence type="inferred from homology"/>
<feature type="region of interest" description="Disordered" evidence="10">
    <location>
        <begin position="562"/>
        <end position="644"/>
    </location>
</feature>
<dbReference type="EMBL" id="JH795881">
    <property type="protein sequence ID" value="EJT96704.1"/>
    <property type="molecule type" value="Genomic_DNA"/>
</dbReference>